<dbReference type="EMBL" id="BN001458">
    <property type="protein sequence ID" value="CBL43364.1"/>
    <property type="molecule type" value="Genomic_DNA"/>
</dbReference>
<proteinExistence type="inferred from homology"/>
<sequence>MDIFDIDSYLNRIGLVSRENVEKQLIDTCGNSYSLLHTISWNHAIHIPFENLATLYPEMRMFSSDSSLPDSIKVSLDPNDIFTKLVLKSRGGFCFEQNLLLARALREFGFSVTTVGVKLLNRFVAPELDSGLPLSCTTHMALLVDCQDGNRYLVDNGLGWGGQPRSPLLLSNGCEKSENTGEVFRLVLGKIFTSTKLNHDKWGCYRFKTGANINHQDVNEENGQLVQKKWFLQYKNKPESEWWDIMHFEEDNIMSLLDAELGAWYATTNPNHGQTKIVLVALMTSEGRYSIVDRKFTIRKLGNVTERTIESEEELWDILEKYFGIIRNL</sequence>
<gene>
    <name evidence="2" type="primary">nat2</name>
    <name evidence="3" type="ORF">NAEGRDRAFT_56390</name>
</gene>
<dbReference type="Pfam" id="PF00797">
    <property type="entry name" value="Acetyltransf_2"/>
    <property type="match status" value="1"/>
</dbReference>
<evidence type="ECO:0000313" key="3">
    <source>
        <dbReference type="EMBL" id="EFC36921.1"/>
    </source>
</evidence>
<keyword evidence="2" id="KW-0808">Transferase</keyword>
<name>D2W250_NAEGR</name>
<dbReference type="PANTHER" id="PTHR11786:SF0">
    <property type="entry name" value="ARYLAMINE N-ACETYLTRANSFERASE 4-RELATED"/>
    <property type="match status" value="1"/>
</dbReference>
<dbReference type="eggNOG" id="ENOG502S76B">
    <property type="taxonomic scope" value="Eukaryota"/>
</dbReference>
<dbReference type="Proteomes" id="UP000006671">
    <property type="component" value="Unassembled WGS sequence"/>
</dbReference>
<dbReference type="STRING" id="5762.D2W250"/>
<reference evidence="2" key="2">
    <citation type="journal article" date="2010" name="FEBS Lett.">
        <title>Comparative genomic and phylogenetic investigation of the xenobiotic metabolizing arylamine N-acetyltransferase enzyme family.</title>
        <authorList>
            <person name="Glenn A.E."/>
            <person name="Karagianni E.P."/>
            <person name="Ulndreaj A."/>
            <person name="Boukouvala S."/>
        </authorList>
    </citation>
    <scope>NUCLEOTIDE SEQUENCE</scope>
    <source>
        <strain evidence="2">NEG-M</strain>
    </source>
</reference>
<dbReference type="InterPro" id="IPR001447">
    <property type="entry name" value="Arylamine_N-AcTrfase"/>
</dbReference>
<dbReference type="OMA" id="KDYEMAN"/>
<organism evidence="4">
    <name type="scientific">Naegleria gruberi</name>
    <name type="common">Amoeba</name>
    <dbReference type="NCBI Taxonomy" id="5762"/>
    <lineage>
        <taxon>Eukaryota</taxon>
        <taxon>Discoba</taxon>
        <taxon>Heterolobosea</taxon>
        <taxon>Tetramitia</taxon>
        <taxon>Eutetramitia</taxon>
        <taxon>Vahlkampfiidae</taxon>
        <taxon>Naegleria</taxon>
    </lineage>
</organism>
<evidence type="ECO:0000313" key="4">
    <source>
        <dbReference type="Proteomes" id="UP000006671"/>
    </source>
</evidence>
<dbReference type="SUPFAM" id="SSF54001">
    <property type="entry name" value="Cysteine proteinases"/>
    <property type="match status" value="1"/>
</dbReference>
<dbReference type="GO" id="GO:0016407">
    <property type="term" value="F:acetyltransferase activity"/>
    <property type="evidence" value="ECO:0007669"/>
    <property type="project" value="InterPro"/>
</dbReference>
<dbReference type="InterPro" id="IPR038765">
    <property type="entry name" value="Papain-like_cys_pep_sf"/>
</dbReference>
<dbReference type="GeneID" id="8856123"/>
<evidence type="ECO:0000313" key="2">
    <source>
        <dbReference type="EMBL" id="CBL43364.1"/>
    </source>
</evidence>
<dbReference type="AlphaFoldDB" id="D2W250"/>
<dbReference type="PANTHER" id="PTHR11786">
    <property type="entry name" value="N-HYDROXYARYLAMINE O-ACETYLTRANSFERASE"/>
    <property type="match status" value="1"/>
</dbReference>
<dbReference type="Gene3D" id="3.30.2140.20">
    <property type="match status" value="1"/>
</dbReference>
<dbReference type="InterPro" id="IPR053710">
    <property type="entry name" value="Arylamine_NAT_domain_sf"/>
</dbReference>
<dbReference type="OrthoDB" id="10260017at2759"/>
<accession>D2W250</accession>
<comment type="similarity">
    <text evidence="1">Belongs to the arylamine N-acetyltransferase family.</text>
</comment>
<reference evidence="3 4" key="1">
    <citation type="journal article" date="2010" name="Cell">
        <title>The genome of Naegleria gruberi illuminates early eukaryotic versatility.</title>
        <authorList>
            <person name="Fritz-Laylin L.K."/>
            <person name="Prochnik S.E."/>
            <person name="Ginger M.L."/>
            <person name="Dacks J.B."/>
            <person name="Carpenter M.L."/>
            <person name="Field M.C."/>
            <person name="Kuo A."/>
            <person name="Paredez A."/>
            <person name="Chapman J."/>
            <person name="Pham J."/>
            <person name="Shu S."/>
            <person name="Neupane R."/>
            <person name="Cipriano M."/>
            <person name="Mancuso J."/>
            <person name="Tu H."/>
            <person name="Salamov A."/>
            <person name="Lindquist E."/>
            <person name="Shapiro H."/>
            <person name="Lucas S."/>
            <person name="Grigoriev I.V."/>
            <person name="Cande W.Z."/>
            <person name="Fulton C."/>
            <person name="Rokhsar D.S."/>
            <person name="Dawson S.C."/>
        </authorList>
    </citation>
    <scope>NUCLEOTIDE SEQUENCE [LARGE SCALE GENOMIC DNA]</scope>
    <source>
        <strain evidence="3 4">NEG-M</strain>
    </source>
</reference>
<dbReference type="EMBL" id="GG738924">
    <property type="protein sequence ID" value="EFC36921.1"/>
    <property type="molecule type" value="Genomic_DNA"/>
</dbReference>
<dbReference type="KEGG" id="ngr:NAEGRDRAFT_56390"/>
<dbReference type="VEuPathDB" id="AmoebaDB:NAEGRDRAFT_56390"/>
<evidence type="ECO:0000256" key="1">
    <source>
        <dbReference type="ARBA" id="ARBA00006547"/>
    </source>
</evidence>
<protein>
    <submittedName>
        <fullName evidence="2">Arylamine N-acetyltransferase 2</fullName>
    </submittedName>
    <submittedName>
        <fullName evidence="3">Predicted protein</fullName>
    </submittedName>
</protein>
<keyword evidence="4" id="KW-1185">Reference proteome</keyword>
<dbReference type="RefSeq" id="XP_002669665.1">
    <property type="nucleotide sequence ID" value="XM_002669619.1"/>
</dbReference>